<sequence>MVEKTLDLQKLVEAVEKEVVEWRRHLHENPELSFQEVETSKYVFEKLESFGNIELSRPTPTSVLGRIIGAKPGKVVALRADMDALPIQEETGLPFASKNDGVMHACGHDGHTAMLLGAAKVLSQLKDEIEGEIRFFFQHAEELFPGGASEMVKAGVTEGIDGVIGVHLGSQIPSGIFTVCYGPVTAATDAFDIDIQGKGGHGSAPNATIDPIAIGVQIINGINQIISRKVDAAQRAVISVTKFNGGTANNIIPDRVSLGGTVRTFDREVRKQIPVWIEKIAKGITEAHDASYELNYMLGYAPVINEENITKLVEQTIVETFGESKRVIANGIMGGEDFSAFSAEAPGCFVFLGAGSENPAENYPHHHPKFDVKEESLIKGVNYFVRSALKFLGEK</sequence>
<keyword evidence="2" id="KW-0378">Hydrolase</keyword>
<dbReference type="AlphaFoldDB" id="A0A942STK5"/>
<evidence type="ECO:0000259" key="4">
    <source>
        <dbReference type="Pfam" id="PF07687"/>
    </source>
</evidence>
<reference evidence="5" key="1">
    <citation type="submission" date="2021-05" db="EMBL/GenBank/DDBJ databases">
        <title>Novel Bacillus species.</title>
        <authorList>
            <person name="Liu G."/>
        </authorList>
    </citation>
    <scope>NUCLEOTIDE SEQUENCE</scope>
    <source>
        <strain evidence="5 7">FJAT-50051</strain>
    </source>
</reference>
<feature type="binding site" evidence="3">
    <location>
        <position position="366"/>
    </location>
    <ligand>
        <name>Mn(2+)</name>
        <dbReference type="ChEBI" id="CHEBI:29035"/>
        <label>2</label>
    </ligand>
</feature>
<proteinExistence type="inferred from homology"/>
<dbReference type="RefSeq" id="WP_213139911.1">
    <property type="nucleotide sequence ID" value="NZ_JAGYPE020000004.1"/>
</dbReference>
<dbReference type="EMBL" id="JAGYPE010000001">
    <property type="protein sequence ID" value="MBS4179862.1"/>
    <property type="molecule type" value="Genomic_DNA"/>
</dbReference>
<gene>
    <name evidence="6" type="ORF">KHB02_004065</name>
    <name evidence="5" type="ORF">KHB02_00535</name>
</gene>
<dbReference type="SUPFAM" id="SSF55031">
    <property type="entry name" value="Bacterial exopeptidase dimerisation domain"/>
    <property type="match status" value="1"/>
</dbReference>
<dbReference type="InterPro" id="IPR002933">
    <property type="entry name" value="Peptidase_M20"/>
</dbReference>
<dbReference type="InterPro" id="IPR011650">
    <property type="entry name" value="Peptidase_M20_dimer"/>
</dbReference>
<dbReference type="InterPro" id="IPR036264">
    <property type="entry name" value="Bact_exopeptidase_dim_dom"/>
</dbReference>
<feature type="binding site" evidence="3">
    <location>
        <position position="108"/>
    </location>
    <ligand>
        <name>Mn(2+)</name>
        <dbReference type="ChEBI" id="CHEBI:29035"/>
        <label>2</label>
    </ligand>
</feature>
<comment type="caution">
    <text evidence="5">The sequence shown here is derived from an EMBL/GenBank/DDBJ whole genome shotgun (WGS) entry which is preliminary data.</text>
</comment>
<evidence type="ECO:0000256" key="3">
    <source>
        <dbReference type="PIRSR" id="PIRSR005962-1"/>
    </source>
</evidence>
<name>A0A942STK5_9BACI</name>
<comment type="similarity">
    <text evidence="1">Belongs to the peptidase M20 family.</text>
</comment>
<evidence type="ECO:0000313" key="7">
    <source>
        <dbReference type="Proteomes" id="UP000677265"/>
    </source>
</evidence>
<dbReference type="FunFam" id="3.30.70.360:FF:000014">
    <property type="entry name" value="N-acyl-L-amino acid amidohydrolase"/>
    <property type="match status" value="1"/>
</dbReference>
<dbReference type="Pfam" id="PF07687">
    <property type="entry name" value="M20_dimer"/>
    <property type="match status" value="1"/>
</dbReference>
<organism evidence="5">
    <name type="scientific">Neobacillus citreus</name>
    <dbReference type="NCBI Taxonomy" id="2833578"/>
    <lineage>
        <taxon>Bacteria</taxon>
        <taxon>Bacillati</taxon>
        <taxon>Bacillota</taxon>
        <taxon>Bacilli</taxon>
        <taxon>Bacillales</taxon>
        <taxon>Bacillaceae</taxon>
        <taxon>Neobacillus</taxon>
    </lineage>
</organism>
<accession>A0A942STK5</accession>
<feature type="binding site" evidence="3">
    <location>
        <position position="106"/>
    </location>
    <ligand>
        <name>Mn(2+)</name>
        <dbReference type="ChEBI" id="CHEBI:29035"/>
        <label>2</label>
    </ligand>
</feature>
<feature type="domain" description="Peptidase M20 dimerisation" evidence="4">
    <location>
        <begin position="191"/>
        <end position="282"/>
    </location>
</feature>
<evidence type="ECO:0000313" key="6">
    <source>
        <dbReference type="EMBL" id="MCH6264698.1"/>
    </source>
</evidence>
<comment type="cofactor">
    <cofactor evidence="3">
        <name>Mn(2+)</name>
        <dbReference type="ChEBI" id="CHEBI:29035"/>
    </cofactor>
    <text evidence="3">The Mn(2+) ion enhances activity.</text>
</comment>
<keyword evidence="7" id="KW-1185">Reference proteome</keyword>
<dbReference type="PIRSF" id="PIRSF005962">
    <property type="entry name" value="Pept_M20D_amidohydro"/>
    <property type="match status" value="1"/>
</dbReference>
<dbReference type="Gene3D" id="3.40.630.10">
    <property type="entry name" value="Zn peptidases"/>
    <property type="match status" value="1"/>
</dbReference>
<dbReference type="Pfam" id="PF01546">
    <property type="entry name" value="Peptidase_M20"/>
    <property type="match status" value="1"/>
</dbReference>
<dbReference type="EMBL" id="JAGYPE020000004">
    <property type="protein sequence ID" value="MCH6264698.1"/>
    <property type="molecule type" value="Genomic_DNA"/>
</dbReference>
<evidence type="ECO:0000313" key="5">
    <source>
        <dbReference type="EMBL" id="MBS4179862.1"/>
    </source>
</evidence>
<keyword evidence="3" id="KW-0479">Metal-binding</keyword>
<dbReference type="SUPFAM" id="SSF53187">
    <property type="entry name" value="Zn-dependent exopeptidases"/>
    <property type="match status" value="1"/>
</dbReference>
<keyword evidence="3" id="KW-0464">Manganese</keyword>
<dbReference type="Gene3D" id="3.30.70.360">
    <property type="match status" value="1"/>
</dbReference>
<evidence type="ECO:0000256" key="2">
    <source>
        <dbReference type="ARBA" id="ARBA00022801"/>
    </source>
</evidence>
<dbReference type="GO" id="GO:0046872">
    <property type="term" value="F:metal ion binding"/>
    <property type="evidence" value="ECO:0007669"/>
    <property type="project" value="UniProtKB-KW"/>
</dbReference>
<dbReference type="InterPro" id="IPR017439">
    <property type="entry name" value="Amidohydrolase"/>
</dbReference>
<feature type="binding site" evidence="3">
    <location>
        <position position="142"/>
    </location>
    <ligand>
        <name>Mn(2+)</name>
        <dbReference type="ChEBI" id="CHEBI:29035"/>
        <label>2</label>
    </ligand>
</feature>
<dbReference type="NCBIfam" id="TIGR01891">
    <property type="entry name" value="amidohydrolases"/>
    <property type="match status" value="1"/>
</dbReference>
<dbReference type="Proteomes" id="UP000677265">
    <property type="component" value="Unassembled WGS sequence"/>
</dbReference>
<protein>
    <submittedName>
        <fullName evidence="5">Amidohydrolase</fullName>
    </submittedName>
</protein>
<feature type="binding site" evidence="3">
    <location>
        <position position="167"/>
    </location>
    <ligand>
        <name>Mn(2+)</name>
        <dbReference type="ChEBI" id="CHEBI:29035"/>
        <label>2</label>
    </ligand>
</feature>
<dbReference type="PANTHER" id="PTHR11014:SF63">
    <property type="entry name" value="METALLOPEPTIDASE, PUTATIVE (AFU_ORTHOLOGUE AFUA_6G09600)-RELATED"/>
    <property type="match status" value="1"/>
</dbReference>
<evidence type="ECO:0000256" key="1">
    <source>
        <dbReference type="ARBA" id="ARBA00006153"/>
    </source>
</evidence>
<dbReference type="PANTHER" id="PTHR11014">
    <property type="entry name" value="PEPTIDASE M20 FAMILY MEMBER"/>
    <property type="match status" value="1"/>
</dbReference>
<dbReference type="GO" id="GO:0016787">
    <property type="term" value="F:hydrolase activity"/>
    <property type="evidence" value="ECO:0007669"/>
    <property type="project" value="UniProtKB-KW"/>
</dbReference>